<evidence type="ECO:0000313" key="2">
    <source>
        <dbReference type="EMBL" id="MWV26385.1"/>
    </source>
</evidence>
<dbReference type="AlphaFoldDB" id="A0A844XA24"/>
<evidence type="ECO:0000313" key="3">
    <source>
        <dbReference type="Proteomes" id="UP000461409"/>
    </source>
</evidence>
<evidence type="ECO:0000256" key="1">
    <source>
        <dbReference type="SAM" id="SignalP"/>
    </source>
</evidence>
<gene>
    <name evidence="2" type="ORF">GRF63_00570</name>
</gene>
<dbReference type="RefSeq" id="WP_160484084.1">
    <property type="nucleotide sequence ID" value="NZ_WUBR01000001.1"/>
</dbReference>
<accession>A0A844XA24</accession>
<dbReference type="PROSITE" id="PS51318">
    <property type="entry name" value="TAT"/>
    <property type="match status" value="1"/>
</dbReference>
<keyword evidence="1" id="KW-0732">Signal</keyword>
<comment type="caution">
    <text evidence="2">The sequence shown here is derived from an EMBL/GenBank/DDBJ whole genome shotgun (WGS) entry which is preliminary data.</text>
</comment>
<feature type="chain" id="PRO_5033035731" evidence="1">
    <location>
        <begin position="31"/>
        <end position="253"/>
    </location>
</feature>
<reference evidence="2 3" key="2">
    <citation type="submission" date="2020-02" db="EMBL/GenBank/DDBJ databases">
        <title>Erythrobacter dongmakensis sp. nov., isolated from a tidal mudflat.</title>
        <authorList>
            <person name="Kim I.S."/>
        </authorList>
    </citation>
    <scope>NUCLEOTIDE SEQUENCE [LARGE SCALE GENOMIC DNA]</scope>
    <source>
        <strain evidence="2 3">GH3-10</strain>
    </source>
</reference>
<name>A0A844XA24_9SPHN</name>
<reference evidence="2 3" key="1">
    <citation type="submission" date="2019-12" db="EMBL/GenBank/DDBJ databases">
        <authorList>
            <person name="Lee S.D."/>
        </authorList>
    </citation>
    <scope>NUCLEOTIDE SEQUENCE [LARGE SCALE GENOMIC DNA]</scope>
    <source>
        <strain evidence="2 3">GH3-10</strain>
    </source>
</reference>
<dbReference type="EMBL" id="WUBR01000001">
    <property type="protein sequence ID" value="MWV26385.1"/>
    <property type="molecule type" value="Genomic_DNA"/>
</dbReference>
<dbReference type="InterPro" id="IPR006311">
    <property type="entry name" value="TAT_signal"/>
</dbReference>
<protein>
    <submittedName>
        <fullName evidence="2">Uncharacterized protein</fullName>
    </submittedName>
</protein>
<organism evidence="2 3">
    <name type="scientific">Aurantiacibacter rhizosphaerae</name>
    <dbReference type="NCBI Taxonomy" id="2691582"/>
    <lineage>
        <taxon>Bacteria</taxon>
        <taxon>Pseudomonadati</taxon>
        <taxon>Pseudomonadota</taxon>
        <taxon>Alphaproteobacteria</taxon>
        <taxon>Sphingomonadales</taxon>
        <taxon>Erythrobacteraceae</taxon>
        <taxon>Aurantiacibacter</taxon>
    </lineage>
</organism>
<sequence length="253" mass="27111">MTGPVDRRRVLQLAIAAAVTPALVASGAQGATPGDLAGQLPGRLIAPPPVPMRYTRSVARELVDGAFFSVTREFRVYFTGFAGGFMLHGQQTGASVDAPAKLAEFAALEEGRDESGMFPIALDPFGQIVSAAIANSPENALRQAVAMALDRLSAQPIGTDERAEFSRFFSAMQQAGQNVTAYLPTDLFAPVTRSRRDAQDIAFPDGLLGTVETVFECDWDSGTGLMQQARRDVLTHVDSTRRATFESWSLTAI</sequence>
<feature type="signal peptide" evidence="1">
    <location>
        <begin position="1"/>
        <end position="30"/>
    </location>
</feature>
<dbReference type="Proteomes" id="UP000461409">
    <property type="component" value="Unassembled WGS sequence"/>
</dbReference>
<proteinExistence type="predicted"/>
<keyword evidence="3" id="KW-1185">Reference proteome</keyword>